<evidence type="ECO:0000313" key="2">
    <source>
        <dbReference type="EMBL" id="KAF2837371.1"/>
    </source>
</evidence>
<feature type="compositionally biased region" description="Basic and acidic residues" evidence="1">
    <location>
        <begin position="16"/>
        <end position="49"/>
    </location>
</feature>
<gene>
    <name evidence="2" type="ORF">M501DRAFT_937992</name>
</gene>
<sequence>MSSTGSTPTPEQQQNHSDDTSKEAAARTNLEKKRARDRKSQRAMRDRTRWQIHTLTEQVTELTHALNLQASEKAELMTQLLTVSEENDHLRIQKAALQLRLLAAGEGDSEVAENGERIPKTYEQVPWNTGACCMSDQILQRIVDARHEYLKGTPPGESEPFPERLDFSSLFDTNLNPHRSMYEPGHVIGDIVRSYKEIETLPKQVAVYYCMYMLLKWLVLRSELSYKRLPVWLRPEPAQLEVGHSAWIDRLPWPKIRTYVIENNIPFDDFAAAYSSSFNVKWDYDPSHVLISVPGPTLGTPQMIINPIYEEHVRQLSNWTVGPNFRRRFPEMARIVDEYTRD</sequence>
<evidence type="ECO:0008006" key="4">
    <source>
        <dbReference type="Google" id="ProtNLM"/>
    </source>
</evidence>
<reference evidence="2" key="1">
    <citation type="journal article" date="2020" name="Stud. Mycol.">
        <title>101 Dothideomycetes genomes: a test case for predicting lifestyles and emergence of pathogens.</title>
        <authorList>
            <person name="Haridas S."/>
            <person name="Albert R."/>
            <person name="Binder M."/>
            <person name="Bloem J."/>
            <person name="Labutti K."/>
            <person name="Salamov A."/>
            <person name="Andreopoulos B."/>
            <person name="Baker S."/>
            <person name="Barry K."/>
            <person name="Bills G."/>
            <person name="Bluhm B."/>
            <person name="Cannon C."/>
            <person name="Castanera R."/>
            <person name="Culley D."/>
            <person name="Daum C."/>
            <person name="Ezra D."/>
            <person name="Gonzalez J."/>
            <person name="Henrissat B."/>
            <person name="Kuo A."/>
            <person name="Liang C."/>
            <person name="Lipzen A."/>
            <person name="Lutzoni F."/>
            <person name="Magnuson J."/>
            <person name="Mondo S."/>
            <person name="Nolan M."/>
            <person name="Ohm R."/>
            <person name="Pangilinan J."/>
            <person name="Park H.-J."/>
            <person name="Ramirez L."/>
            <person name="Alfaro M."/>
            <person name="Sun H."/>
            <person name="Tritt A."/>
            <person name="Yoshinaga Y."/>
            <person name="Zwiers L.-H."/>
            <person name="Turgeon B."/>
            <person name="Goodwin S."/>
            <person name="Spatafora J."/>
            <person name="Crous P."/>
            <person name="Grigoriev I."/>
        </authorList>
    </citation>
    <scope>NUCLEOTIDE SEQUENCE</scope>
    <source>
        <strain evidence="2">CBS 101060</strain>
    </source>
</reference>
<dbReference type="PANTHER" id="PTHR37012:SF2">
    <property type="entry name" value="BZIP DOMAIN-CONTAINING PROTEIN-RELATED"/>
    <property type="match status" value="1"/>
</dbReference>
<evidence type="ECO:0000313" key="3">
    <source>
        <dbReference type="Proteomes" id="UP000799429"/>
    </source>
</evidence>
<keyword evidence="3" id="KW-1185">Reference proteome</keyword>
<comment type="caution">
    <text evidence="2">The sequence shown here is derived from an EMBL/GenBank/DDBJ whole genome shotgun (WGS) entry which is preliminary data.</text>
</comment>
<organism evidence="2 3">
    <name type="scientific">Patellaria atrata CBS 101060</name>
    <dbReference type="NCBI Taxonomy" id="1346257"/>
    <lineage>
        <taxon>Eukaryota</taxon>
        <taxon>Fungi</taxon>
        <taxon>Dikarya</taxon>
        <taxon>Ascomycota</taxon>
        <taxon>Pezizomycotina</taxon>
        <taxon>Dothideomycetes</taxon>
        <taxon>Dothideomycetes incertae sedis</taxon>
        <taxon>Patellariales</taxon>
        <taxon>Patellariaceae</taxon>
        <taxon>Patellaria</taxon>
    </lineage>
</organism>
<feature type="compositionally biased region" description="Polar residues" evidence="1">
    <location>
        <begin position="1"/>
        <end position="15"/>
    </location>
</feature>
<evidence type="ECO:0000256" key="1">
    <source>
        <dbReference type="SAM" id="MobiDB-lite"/>
    </source>
</evidence>
<dbReference type="AlphaFoldDB" id="A0A9P4VLC5"/>
<proteinExistence type="predicted"/>
<dbReference type="PANTHER" id="PTHR37012">
    <property type="entry name" value="B-ZIP TRANSCRIPTION FACTOR (EUROFUNG)-RELATED"/>
    <property type="match status" value="1"/>
</dbReference>
<dbReference type="CDD" id="cd14688">
    <property type="entry name" value="bZIP_YAP"/>
    <property type="match status" value="1"/>
</dbReference>
<dbReference type="Proteomes" id="UP000799429">
    <property type="component" value="Unassembled WGS sequence"/>
</dbReference>
<name>A0A9P4VLC5_9PEZI</name>
<feature type="region of interest" description="Disordered" evidence="1">
    <location>
        <begin position="1"/>
        <end position="49"/>
    </location>
</feature>
<dbReference type="InterPro" id="IPR021833">
    <property type="entry name" value="DUF3425"/>
</dbReference>
<dbReference type="Pfam" id="PF11905">
    <property type="entry name" value="DUF3425"/>
    <property type="match status" value="1"/>
</dbReference>
<accession>A0A9P4VLC5</accession>
<protein>
    <recommendedName>
        <fullName evidence="4">BZIP domain-containing protein</fullName>
    </recommendedName>
</protein>
<dbReference type="EMBL" id="MU006100">
    <property type="protein sequence ID" value="KAF2837371.1"/>
    <property type="molecule type" value="Genomic_DNA"/>
</dbReference>
<dbReference type="OrthoDB" id="2985014at2759"/>